<evidence type="ECO:0000256" key="4">
    <source>
        <dbReference type="ARBA" id="ARBA00023163"/>
    </source>
</evidence>
<dbReference type="InterPro" id="IPR009668">
    <property type="entry name" value="RNA_pol-assoc_fac_A49-like"/>
</dbReference>
<sequence>MVSSKGDCLVRDVKLQNGNIGPILVNFEHGRLKKKAVSGLKCKVFSANDSSKICTVGAVVEGGDVVYQGDVERDEGDICHNFLAIRNKKTNKIRIYEASNVTLSPSVASDCGINLDMPDYSEAVYNLNQTFGSKKVKRVADQRKRMQINVDNVKTNLTSAISNIEVKNDITLDVEDDSLASMLPPCNRSATNPADVYPISGILSDEELTHLEEFYTRSIADGTFEKLHKKNHFFNKMEKFISPEDPRNAALLLYADCLLAYCNLQMKEVKKTNKGPCPYSTLIHEKILREFTTRAGTEQKCVLLTHI</sequence>
<keyword evidence="4" id="KW-0804">Transcription</keyword>
<dbReference type="EMBL" id="JAPTSV010000003">
    <property type="protein sequence ID" value="KAJ1529491.1"/>
    <property type="molecule type" value="Genomic_DNA"/>
</dbReference>
<dbReference type="Proteomes" id="UP001075354">
    <property type="component" value="Chromosome 3"/>
</dbReference>
<comment type="caution">
    <text evidence="6">The sequence shown here is derived from an EMBL/GenBank/DDBJ whole genome shotgun (WGS) entry which is preliminary data.</text>
</comment>
<reference evidence="6" key="1">
    <citation type="submission" date="2022-12" db="EMBL/GenBank/DDBJ databases">
        <title>Chromosome-level genome assembly of the bean flower thrips Megalurothrips usitatus.</title>
        <authorList>
            <person name="Ma L."/>
            <person name="Liu Q."/>
            <person name="Li H."/>
            <person name="Cai W."/>
        </authorList>
    </citation>
    <scope>NUCLEOTIDE SEQUENCE</scope>
    <source>
        <strain evidence="6">Cailab_2022a</strain>
    </source>
</reference>
<dbReference type="Pfam" id="PF06870">
    <property type="entry name" value="RNA_pol_I_A49"/>
    <property type="match status" value="1"/>
</dbReference>
<name>A0AAV7XWV6_9NEOP</name>
<evidence type="ECO:0000256" key="1">
    <source>
        <dbReference type="ARBA" id="ARBA00004604"/>
    </source>
</evidence>
<dbReference type="AlphaFoldDB" id="A0AAV7XWV6"/>
<organism evidence="6 7">
    <name type="scientific">Megalurothrips usitatus</name>
    <name type="common">bean blossom thrips</name>
    <dbReference type="NCBI Taxonomy" id="439358"/>
    <lineage>
        <taxon>Eukaryota</taxon>
        <taxon>Metazoa</taxon>
        <taxon>Ecdysozoa</taxon>
        <taxon>Arthropoda</taxon>
        <taxon>Hexapoda</taxon>
        <taxon>Insecta</taxon>
        <taxon>Pterygota</taxon>
        <taxon>Neoptera</taxon>
        <taxon>Paraneoptera</taxon>
        <taxon>Thysanoptera</taxon>
        <taxon>Terebrantia</taxon>
        <taxon>Thripoidea</taxon>
        <taxon>Thripidae</taxon>
        <taxon>Megalurothrips</taxon>
    </lineage>
</organism>
<dbReference type="GO" id="GO:0005730">
    <property type="term" value="C:nucleolus"/>
    <property type="evidence" value="ECO:0007669"/>
    <property type="project" value="UniProtKB-SubCell"/>
</dbReference>
<evidence type="ECO:0000256" key="3">
    <source>
        <dbReference type="ARBA" id="ARBA00022478"/>
    </source>
</evidence>
<accession>A0AAV7XWV6</accession>
<comment type="similarity">
    <text evidence="2">Belongs to the eukaryotic RPA49/POLR1E RNA polymerase subunit family.</text>
</comment>
<dbReference type="GO" id="GO:0006351">
    <property type="term" value="P:DNA-templated transcription"/>
    <property type="evidence" value="ECO:0007669"/>
    <property type="project" value="InterPro"/>
</dbReference>
<keyword evidence="5" id="KW-0539">Nucleus</keyword>
<evidence type="ECO:0000313" key="6">
    <source>
        <dbReference type="EMBL" id="KAJ1529491.1"/>
    </source>
</evidence>
<keyword evidence="3" id="KW-0240">DNA-directed RNA polymerase</keyword>
<evidence type="ECO:0000313" key="7">
    <source>
        <dbReference type="Proteomes" id="UP001075354"/>
    </source>
</evidence>
<evidence type="ECO:0000256" key="5">
    <source>
        <dbReference type="ARBA" id="ARBA00023242"/>
    </source>
</evidence>
<evidence type="ECO:0000256" key="2">
    <source>
        <dbReference type="ARBA" id="ARBA00009430"/>
    </source>
</evidence>
<gene>
    <name evidence="6" type="ORF">ONE63_006264</name>
</gene>
<keyword evidence="7" id="KW-1185">Reference proteome</keyword>
<dbReference type="GO" id="GO:0000428">
    <property type="term" value="C:DNA-directed RNA polymerase complex"/>
    <property type="evidence" value="ECO:0007669"/>
    <property type="project" value="UniProtKB-KW"/>
</dbReference>
<protein>
    <submittedName>
        <fullName evidence="6">Uncharacterized protein</fullName>
    </submittedName>
</protein>
<dbReference type="PANTHER" id="PTHR14440">
    <property type="entry name" value="DNA-DIRECTED RNA POLYMERASE I SUBUNIT RPA49"/>
    <property type="match status" value="1"/>
</dbReference>
<dbReference type="GO" id="GO:0003677">
    <property type="term" value="F:DNA binding"/>
    <property type="evidence" value="ECO:0007669"/>
    <property type="project" value="InterPro"/>
</dbReference>
<proteinExistence type="inferred from homology"/>
<comment type="subcellular location">
    <subcellularLocation>
        <location evidence="1">Nucleus</location>
        <location evidence="1">Nucleolus</location>
    </subcellularLocation>
</comment>